<sequence>MSEHLTRWRERVRRNTLLNNAWRVAVFTVGTAVLLAGVAMLVLPGPGWAAIFVGFAILATEFAWARVALLWAKDTATKAKDKALDPETRRRNQLIAIGGGVVIAAGVIIYLERYGLNLPWTAR</sequence>
<evidence type="ECO:0000313" key="5">
    <source>
        <dbReference type="Proteomes" id="UP001165135"/>
    </source>
</evidence>
<dbReference type="InterPro" id="IPR013434">
    <property type="entry name" value="CHP02611"/>
</dbReference>
<protein>
    <submittedName>
        <fullName evidence="2">Membrane protein</fullName>
    </submittedName>
</protein>
<keyword evidence="1" id="KW-0472">Membrane</keyword>
<dbReference type="RefSeq" id="WP_285581041.1">
    <property type="nucleotide sequence ID" value="NZ_BSTJ01000002.1"/>
</dbReference>
<keyword evidence="1" id="KW-1133">Transmembrane helix</keyword>
<dbReference type="EMBL" id="BSTK01000016">
    <property type="protein sequence ID" value="GLY90259.1"/>
    <property type="molecule type" value="Genomic_DNA"/>
</dbReference>
<comment type="caution">
    <text evidence="2">The sequence shown here is derived from an EMBL/GenBank/DDBJ whole genome shotgun (WGS) entry which is preliminary data.</text>
</comment>
<dbReference type="Proteomes" id="UP001165135">
    <property type="component" value="Unassembled WGS sequence"/>
</dbReference>
<gene>
    <name evidence="2" type="ORF">Airi01_020730</name>
    <name evidence="3" type="ORF">Airi02_081880</name>
</gene>
<evidence type="ECO:0000313" key="4">
    <source>
        <dbReference type="Proteomes" id="UP001165074"/>
    </source>
</evidence>
<accession>A0A9W6VPP5</accession>
<evidence type="ECO:0000313" key="3">
    <source>
        <dbReference type="EMBL" id="GLY90259.1"/>
    </source>
</evidence>
<proteinExistence type="predicted"/>
<keyword evidence="1" id="KW-0812">Transmembrane</keyword>
<dbReference type="AlphaFoldDB" id="A0A9W6VPP5"/>
<feature type="transmembrane region" description="Helical" evidence="1">
    <location>
        <begin position="21"/>
        <end position="43"/>
    </location>
</feature>
<evidence type="ECO:0000313" key="2">
    <source>
        <dbReference type="EMBL" id="GLY73806.1"/>
    </source>
</evidence>
<reference evidence="3" key="2">
    <citation type="submission" date="2023-03" db="EMBL/GenBank/DDBJ databases">
        <title>Actinoallomurus iriomotensis NBRC 103684.</title>
        <authorList>
            <person name="Ichikawa N."/>
            <person name="Sato H."/>
            <person name="Tonouchi N."/>
        </authorList>
    </citation>
    <scope>NUCLEOTIDE SEQUENCE</scope>
    <source>
        <strain evidence="3">NBRC 103684</strain>
    </source>
</reference>
<dbReference type="InterPro" id="IPR019099">
    <property type="entry name" value="Uncharacterised_PGPGW_TM"/>
</dbReference>
<feature type="transmembrane region" description="Helical" evidence="1">
    <location>
        <begin position="49"/>
        <end position="72"/>
    </location>
</feature>
<evidence type="ECO:0000256" key="1">
    <source>
        <dbReference type="SAM" id="Phobius"/>
    </source>
</evidence>
<keyword evidence="4" id="KW-1185">Reference proteome</keyword>
<feature type="transmembrane region" description="Helical" evidence="1">
    <location>
        <begin position="93"/>
        <end position="111"/>
    </location>
</feature>
<reference evidence="2" key="1">
    <citation type="submission" date="2023-03" db="EMBL/GenBank/DDBJ databases">
        <title>Actinoallomurus iriomotensis NBRC 103681.</title>
        <authorList>
            <person name="Ichikawa N."/>
            <person name="Sato H."/>
            <person name="Tonouchi N."/>
        </authorList>
    </citation>
    <scope>NUCLEOTIDE SEQUENCE</scope>
    <source>
        <strain evidence="2">NBRC 103681</strain>
    </source>
</reference>
<dbReference type="Proteomes" id="UP001165074">
    <property type="component" value="Unassembled WGS sequence"/>
</dbReference>
<name>A0A9W6VPP5_9ACTN</name>
<organism evidence="2 5">
    <name type="scientific">Actinoallomurus iriomotensis</name>
    <dbReference type="NCBI Taxonomy" id="478107"/>
    <lineage>
        <taxon>Bacteria</taxon>
        <taxon>Bacillati</taxon>
        <taxon>Actinomycetota</taxon>
        <taxon>Actinomycetes</taxon>
        <taxon>Streptosporangiales</taxon>
        <taxon>Thermomonosporaceae</taxon>
        <taxon>Actinoallomurus</taxon>
    </lineage>
</organism>
<dbReference type="NCBIfam" id="TIGR02611">
    <property type="entry name" value="TIGR02611 family protein"/>
    <property type="match status" value="1"/>
</dbReference>
<dbReference type="Pfam" id="PF09656">
    <property type="entry name" value="PGPGW"/>
    <property type="match status" value="1"/>
</dbReference>
<dbReference type="EMBL" id="BSTJ01000002">
    <property type="protein sequence ID" value="GLY73806.1"/>
    <property type="molecule type" value="Genomic_DNA"/>
</dbReference>